<accession>A0ABQ2F3Y5</accession>
<evidence type="ECO:0000313" key="1">
    <source>
        <dbReference type="EMBL" id="GGK39853.1"/>
    </source>
</evidence>
<evidence type="ECO:0000313" key="2">
    <source>
        <dbReference type="Proteomes" id="UP000647587"/>
    </source>
</evidence>
<name>A0ABQ2F3Y5_9DEIO</name>
<protein>
    <submittedName>
        <fullName evidence="1">Uncharacterized protein</fullName>
    </submittedName>
</protein>
<reference evidence="2" key="1">
    <citation type="journal article" date="2019" name="Int. J. Syst. Evol. Microbiol.">
        <title>The Global Catalogue of Microorganisms (GCM) 10K type strain sequencing project: providing services to taxonomists for standard genome sequencing and annotation.</title>
        <authorList>
            <consortium name="The Broad Institute Genomics Platform"/>
            <consortium name="The Broad Institute Genome Sequencing Center for Infectious Disease"/>
            <person name="Wu L."/>
            <person name="Ma J."/>
        </authorList>
    </citation>
    <scope>NUCLEOTIDE SEQUENCE [LARGE SCALE GENOMIC DNA]</scope>
    <source>
        <strain evidence="2">JCM 30331</strain>
    </source>
</reference>
<gene>
    <name evidence="1" type="ORF">GCM10008955_37100</name>
</gene>
<dbReference type="Proteomes" id="UP000647587">
    <property type="component" value="Unassembled WGS sequence"/>
</dbReference>
<keyword evidence="2" id="KW-1185">Reference proteome</keyword>
<sequence length="72" mass="8421">MAHESEPARGVILSFWSAFWTGLKQQKTLDHARNHGEEGVWPPETWRLVRWHIELVLSSQAFFSLGWMKEVS</sequence>
<proteinExistence type="predicted"/>
<organism evidence="1 2">
    <name type="scientific">Deinococcus malanensis</name>
    <dbReference type="NCBI Taxonomy" id="1706855"/>
    <lineage>
        <taxon>Bacteria</taxon>
        <taxon>Thermotogati</taxon>
        <taxon>Deinococcota</taxon>
        <taxon>Deinococci</taxon>
        <taxon>Deinococcales</taxon>
        <taxon>Deinococcaceae</taxon>
        <taxon>Deinococcus</taxon>
    </lineage>
</organism>
<dbReference type="EMBL" id="BMPP01000021">
    <property type="protein sequence ID" value="GGK39853.1"/>
    <property type="molecule type" value="Genomic_DNA"/>
</dbReference>
<comment type="caution">
    <text evidence="1">The sequence shown here is derived from an EMBL/GenBank/DDBJ whole genome shotgun (WGS) entry which is preliminary data.</text>
</comment>